<evidence type="ECO:0000313" key="3">
    <source>
        <dbReference type="EMBL" id="KAL0871064.1"/>
    </source>
</evidence>
<proteinExistence type="predicted"/>
<evidence type="ECO:0000313" key="4">
    <source>
        <dbReference type="Proteomes" id="UP001549920"/>
    </source>
</evidence>
<keyword evidence="2" id="KW-0472">Membrane</keyword>
<keyword evidence="2" id="KW-0812">Transmembrane</keyword>
<gene>
    <name evidence="3" type="ORF">ABMA27_004869</name>
</gene>
<keyword evidence="2" id="KW-1133">Transmembrane helix</keyword>
<organism evidence="3 4">
    <name type="scientific">Loxostege sticticalis</name>
    <name type="common">Beet webworm moth</name>
    <dbReference type="NCBI Taxonomy" id="481309"/>
    <lineage>
        <taxon>Eukaryota</taxon>
        <taxon>Metazoa</taxon>
        <taxon>Ecdysozoa</taxon>
        <taxon>Arthropoda</taxon>
        <taxon>Hexapoda</taxon>
        <taxon>Insecta</taxon>
        <taxon>Pterygota</taxon>
        <taxon>Neoptera</taxon>
        <taxon>Endopterygota</taxon>
        <taxon>Lepidoptera</taxon>
        <taxon>Glossata</taxon>
        <taxon>Ditrysia</taxon>
        <taxon>Pyraloidea</taxon>
        <taxon>Crambidae</taxon>
        <taxon>Pyraustinae</taxon>
        <taxon>Loxostege</taxon>
    </lineage>
</organism>
<feature type="transmembrane region" description="Helical" evidence="2">
    <location>
        <begin position="6"/>
        <end position="24"/>
    </location>
</feature>
<keyword evidence="4" id="KW-1185">Reference proteome</keyword>
<sequence length="99" mass="10734">MGSFKYLMPIYILIFCVAFMVMVIECHPVEDIGDTKAGLLELCKGFEQSRSNKVLCLLCKGFDISCFIRSTTTAPTTTSSTTSSTTTTSTTTTTTPAPE</sequence>
<evidence type="ECO:0000256" key="2">
    <source>
        <dbReference type="SAM" id="Phobius"/>
    </source>
</evidence>
<feature type="region of interest" description="Disordered" evidence="1">
    <location>
        <begin position="73"/>
        <end position="99"/>
    </location>
</feature>
<reference evidence="3 4" key="1">
    <citation type="submission" date="2024-06" db="EMBL/GenBank/DDBJ databases">
        <title>A chromosome-level genome assembly of beet webworm, Loxostege sticticalis.</title>
        <authorList>
            <person name="Zhang Y."/>
        </authorList>
    </citation>
    <scope>NUCLEOTIDE SEQUENCE [LARGE SCALE GENOMIC DNA]</scope>
    <source>
        <strain evidence="3">AQ026</strain>
        <tissue evidence="3">Whole body</tissue>
    </source>
</reference>
<name>A0ABR3HKX7_LOXSC</name>
<protein>
    <submittedName>
        <fullName evidence="3">Uncharacterized protein</fullName>
    </submittedName>
</protein>
<comment type="caution">
    <text evidence="3">The sequence shown here is derived from an EMBL/GenBank/DDBJ whole genome shotgun (WGS) entry which is preliminary data.</text>
</comment>
<dbReference type="EMBL" id="JBEUOH010000017">
    <property type="protein sequence ID" value="KAL0871064.1"/>
    <property type="molecule type" value="Genomic_DNA"/>
</dbReference>
<dbReference type="Proteomes" id="UP001549920">
    <property type="component" value="Unassembled WGS sequence"/>
</dbReference>
<evidence type="ECO:0000256" key="1">
    <source>
        <dbReference type="SAM" id="MobiDB-lite"/>
    </source>
</evidence>
<accession>A0ABR3HKX7</accession>